<dbReference type="WBParaSite" id="HNAJ_0000710501-mRNA-1">
    <property type="protein sequence ID" value="HNAJ_0000710501-mRNA-1"/>
    <property type="gene ID" value="HNAJ_0000710501"/>
</dbReference>
<dbReference type="AlphaFoldDB" id="A0A0R3TJ64"/>
<accession>A0A0R3TJ64</accession>
<dbReference type="InterPro" id="IPR003439">
    <property type="entry name" value="ABC_transporter-like_ATP-bd"/>
</dbReference>
<name>A0A0R3TJ64_RODNA</name>
<dbReference type="InterPro" id="IPR027417">
    <property type="entry name" value="P-loop_NTPase"/>
</dbReference>
<dbReference type="PANTHER" id="PTHR24223">
    <property type="entry name" value="ATP-BINDING CASSETTE SUB-FAMILY C"/>
    <property type="match status" value="1"/>
</dbReference>
<evidence type="ECO:0000256" key="1">
    <source>
        <dbReference type="ARBA" id="ARBA00022741"/>
    </source>
</evidence>
<dbReference type="Gene3D" id="3.40.50.300">
    <property type="entry name" value="P-loop containing nucleotide triphosphate hydrolases"/>
    <property type="match status" value="1"/>
</dbReference>
<dbReference type="GO" id="GO:0016887">
    <property type="term" value="F:ATP hydrolysis activity"/>
    <property type="evidence" value="ECO:0007669"/>
    <property type="project" value="InterPro"/>
</dbReference>
<dbReference type="GO" id="GO:0016020">
    <property type="term" value="C:membrane"/>
    <property type="evidence" value="ECO:0007669"/>
    <property type="project" value="TreeGrafter"/>
</dbReference>
<evidence type="ECO:0000313" key="4">
    <source>
        <dbReference type="WBParaSite" id="HNAJ_0000710501-mRNA-1"/>
    </source>
</evidence>
<dbReference type="GO" id="GO:0005524">
    <property type="term" value="F:ATP binding"/>
    <property type="evidence" value="ECO:0007669"/>
    <property type="project" value="UniProtKB-KW"/>
</dbReference>
<evidence type="ECO:0000259" key="3">
    <source>
        <dbReference type="Pfam" id="PF00005"/>
    </source>
</evidence>
<feature type="domain" description="ABC transporter" evidence="3">
    <location>
        <begin position="38"/>
        <end position="153"/>
    </location>
</feature>
<dbReference type="GO" id="GO:0042626">
    <property type="term" value="F:ATPase-coupled transmembrane transporter activity"/>
    <property type="evidence" value="ECO:0007669"/>
    <property type="project" value="TreeGrafter"/>
</dbReference>
<sequence length="154" mass="16567">LVNTELDPSSVSHEDTPGVAAVIENGTLAWAPDAEPALQNITAYFPEGQSTAIVGRVGCGKTSLLNALLGNMELVSGRINIKGRLALVSQQAWIFNGTLRDNILFHRPYDPERYSMILKACALVPDIKLLPDGDQTDIGDKGVNLSGGQKQRVR</sequence>
<dbReference type="Pfam" id="PF00005">
    <property type="entry name" value="ABC_tran"/>
    <property type="match status" value="1"/>
</dbReference>
<dbReference type="InterPro" id="IPR050173">
    <property type="entry name" value="ABC_transporter_C-like"/>
</dbReference>
<reference evidence="4" key="1">
    <citation type="submission" date="2017-02" db="UniProtKB">
        <authorList>
            <consortium name="WormBaseParasite"/>
        </authorList>
    </citation>
    <scope>IDENTIFICATION</scope>
</reference>
<evidence type="ECO:0000256" key="2">
    <source>
        <dbReference type="ARBA" id="ARBA00022840"/>
    </source>
</evidence>
<protein>
    <submittedName>
        <fullName evidence="4">ABC transporter domain-containing protein</fullName>
    </submittedName>
</protein>
<proteinExistence type="predicted"/>
<dbReference type="SUPFAM" id="SSF52540">
    <property type="entry name" value="P-loop containing nucleoside triphosphate hydrolases"/>
    <property type="match status" value="1"/>
</dbReference>
<keyword evidence="2" id="KW-0067">ATP-binding</keyword>
<organism evidence="4">
    <name type="scientific">Rodentolepis nana</name>
    <name type="common">Dwarf tapeworm</name>
    <name type="synonym">Hymenolepis nana</name>
    <dbReference type="NCBI Taxonomy" id="102285"/>
    <lineage>
        <taxon>Eukaryota</taxon>
        <taxon>Metazoa</taxon>
        <taxon>Spiralia</taxon>
        <taxon>Lophotrochozoa</taxon>
        <taxon>Platyhelminthes</taxon>
        <taxon>Cestoda</taxon>
        <taxon>Eucestoda</taxon>
        <taxon>Cyclophyllidea</taxon>
        <taxon>Hymenolepididae</taxon>
        <taxon>Rodentolepis</taxon>
    </lineage>
</organism>
<dbReference type="STRING" id="102285.A0A0R3TJ64"/>
<keyword evidence="1" id="KW-0547">Nucleotide-binding</keyword>